<dbReference type="SUPFAM" id="SSF51366">
    <property type="entry name" value="Ribulose-phoshate binding barrel"/>
    <property type="match status" value="1"/>
</dbReference>
<dbReference type="OrthoDB" id="9804217at2"/>
<keyword evidence="4 9" id="KW-0028">Amino-acid biosynthesis</keyword>
<evidence type="ECO:0000256" key="9">
    <source>
        <dbReference type="HAMAP-Rule" id="MF_00134"/>
    </source>
</evidence>
<dbReference type="EC" id="4.1.1.48" evidence="9"/>
<evidence type="ECO:0000256" key="6">
    <source>
        <dbReference type="ARBA" id="ARBA00022822"/>
    </source>
</evidence>
<dbReference type="Pfam" id="PF00218">
    <property type="entry name" value="IGPS"/>
    <property type="match status" value="1"/>
</dbReference>
<dbReference type="PANTHER" id="PTHR22854:SF2">
    <property type="entry name" value="INDOLE-3-GLYCEROL-PHOSPHATE SYNTHASE"/>
    <property type="match status" value="1"/>
</dbReference>
<organism evidence="11 12">
    <name type="scientific">Oxobacter pfennigii</name>
    <dbReference type="NCBI Taxonomy" id="36849"/>
    <lineage>
        <taxon>Bacteria</taxon>
        <taxon>Bacillati</taxon>
        <taxon>Bacillota</taxon>
        <taxon>Clostridia</taxon>
        <taxon>Eubacteriales</taxon>
        <taxon>Clostridiaceae</taxon>
        <taxon>Oxobacter</taxon>
    </lineage>
</organism>
<keyword evidence="8 9" id="KW-0456">Lyase</keyword>
<evidence type="ECO:0000256" key="2">
    <source>
        <dbReference type="ARBA" id="ARBA00004696"/>
    </source>
</evidence>
<evidence type="ECO:0000256" key="7">
    <source>
        <dbReference type="ARBA" id="ARBA00023141"/>
    </source>
</evidence>
<dbReference type="PANTHER" id="PTHR22854">
    <property type="entry name" value="TRYPTOPHAN BIOSYNTHESIS PROTEIN"/>
    <property type="match status" value="1"/>
</dbReference>
<evidence type="ECO:0000256" key="5">
    <source>
        <dbReference type="ARBA" id="ARBA00022793"/>
    </source>
</evidence>
<dbReference type="PROSITE" id="PS00614">
    <property type="entry name" value="IGPS"/>
    <property type="match status" value="1"/>
</dbReference>
<evidence type="ECO:0000256" key="4">
    <source>
        <dbReference type="ARBA" id="ARBA00022605"/>
    </source>
</evidence>
<dbReference type="Gene3D" id="3.20.20.70">
    <property type="entry name" value="Aldolase class I"/>
    <property type="match status" value="1"/>
</dbReference>
<dbReference type="GO" id="GO:0000162">
    <property type="term" value="P:L-tryptophan biosynthetic process"/>
    <property type="evidence" value="ECO:0007669"/>
    <property type="project" value="UniProtKB-UniRule"/>
</dbReference>
<dbReference type="InterPro" id="IPR013798">
    <property type="entry name" value="Indole-3-glycerol_P_synth_dom"/>
</dbReference>
<proteinExistence type="inferred from homology"/>
<keyword evidence="12" id="KW-1185">Reference proteome</keyword>
<dbReference type="FunFam" id="3.20.20.70:FF:000024">
    <property type="entry name" value="Indole-3-glycerol phosphate synthase"/>
    <property type="match status" value="1"/>
</dbReference>
<feature type="domain" description="Indole-3-glycerol phosphate synthase" evidence="10">
    <location>
        <begin position="3"/>
        <end position="246"/>
    </location>
</feature>
<comment type="pathway">
    <text evidence="2 9">Amino-acid biosynthesis; L-tryptophan biosynthesis; L-tryptophan from chorismate: step 4/5.</text>
</comment>
<sequence length="262" mass="29419">MILDDIVAKKRVRVEERKREITLNKLIKQCERANGNYFKSALQKQGISIIAEIKKASPSKGVILKDFDPLKIAGIYGEINIDAISVLTEEDFFQGRDEYLTLAKDKSKKPVLRKDFIIDEYQIFESRTLGADAILLIVSILQKKTKNFYKAASALGLDCLVEVHDQDELDIALKAGCEIIGINNRDLKIFSVDLKTTEKLLKYIPKGKVIVSESGINKPSEIQHLRSLGVDAVLIGETFMRSIDDLNSMKIFINQAKDDSDG</sequence>
<dbReference type="STRING" id="36849.OXPF_30370"/>
<dbReference type="InterPro" id="IPR045186">
    <property type="entry name" value="Indole-3-glycerol_P_synth"/>
</dbReference>
<evidence type="ECO:0000313" key="11">
    <source>
        <dbReference type="EMBL" id="KPU43596.1"/>
    </source>
</evidence>
<dbReference type="GO" id="GO:0004425">
    <property type="term" value="F:indole-3-glycerol-phosphate synthase activity"/>
    <property type="evidence" value="ECO:0007669"/>
    <property type="project" value="UniProtKB-UniRule"/>
</dbReference>
<protein>
    <recommendedName>
        <fullName evidence="9">Indole-3-glycerol phosphate synthase</fullName>
        <shortName evidence="9">IGPS</shortName>
        <ecNumber evidence="9">4.1.1.48</ecNumber>
    </recommendedName>
</protein>
<evidence type="ECO:0000313" key="12">
    <source>
        <dbReference type="Proteomes" id="UP000050326"/>
    </source>
</evidence>
<evidence type="ECO:0000256" key="3">
    <source>
        <dbReference type="ARBA" id="ARBA00008737"/>
    </source>
</evidence>
<keyword evidence="7 9" id="KW-0057">Aromatic amino acid biosynthesis</keyword>
<dbReference type="Proteomes" id="UP000050326">
    <property type="component" value="Unassembled WGS sequence"/>
</dbReference>
<keyword evidence="5 9" id="KW-0210">Decarboxylase</keyword>
<gene>
    <name evidence="9 11" type="primary">trpC</name>
    <name evidence="11" type="ORF">OXPF_30370</name>
</gene>
<accession>A0A0P8W6G3</accession>
<dbReference type="HAMAP" id="MF_00134_B">
    <property type="entry name" value="IGPS_B"/>
    <property type="match status" value="1"/>
</dbReference>
<dbReference type="AlphaFoldDB" id="A0A0P8W6G3"/>
<comment type="catalytic activity">
    <reaction evidence="1 9">
        <text>1-(2-carboxyphenylamino)-1-deoxy-D-ribulose 5-phosphate + H(+) = (1S,2R)-1-C-(indol-3-yl)glycerol 3-phosphate + CO2 + H2O</text>
        <dbReference type="Rhea" id="RHEA:23476"/>
        <dbReference type="ChEBI" id="CHEBI:15377"/>
        <dbReference type="ChEBI" id="CHEBI:15378"/>
        <dbReference type="ChEBI" id="CHEBI:16526"/>
        <dbReference type="ChEBI" id="CHEBI:58613"/>
        <dbReference type="ChEBI" id="CHEBI:58866"/>
        <dbReference type="EC" id="4.1.1.48"/>
    </reaction>
</comment>
<name>A0A0P8W6G3_9CLOT</name>
<dbReference type="GO" id="GO:0004640">
    <property type="term" value="F:phosphoribosylanthranilate isomerase activity"/>
    <property type="evidence" value="ECO:0007669"/>
    <property type="project" value="TreeGrafter"/>
</dbReference>
<dbReference type="InterPro" id="IPR011060">
    <property type="entry name" value="RibuloseP-bd_barrel"/>
</dbReference>
<keyword evidence="6 9" id="KW-0822">Tryptophan biosynthesis</keyword>
<dbReference type="InterPro" id="IPR001468">
    <property type="entry name" value="Indole-3-GlycerolPSynthase_CS"/>
</dbReference>
<comment type="caution">
    <text evidence="11">The sequence shown here is derived from an EMBL/GenBank/DDBJ whole genome shotgun (WGS) entry which is preliminary data.</text>
</comment>
<evidence type="ECO:0000259" key="10">
    <source>
        <dbReference type="Pfam" id="PF00218"/>
    </source>
</evidence>
<evidence type="ECO:0000256" key="8">
    <source>
        <dbReference type="ARBA" id="ARBA00023239"/>
    </source>
</evidence>
<reference evidence="11 12" key="1">
    <citation type="submission" date="2015-09" db="EMBL/GenBank/DDBJ databases">
        <title>Genome sequence of Oxobacter pfennigii DSM 3222.</title>
        <authorList>
            <person name="Poehlein A."/>
            <person name="Bengelsdorf F.R."/>
            <person name="Schiel-Bengelsdorf B."/>
            <person name="Duerre P."/>
            <person name="Daniel R."/>
        </authorList>
    </citation>
    <scope>NUCLEOTIDE SEQUENCE [LARGE SCALE GENOMIC DNA]</scope>
    <source>
        <strain evidence="11 12">DSM 3222</strain>
    </source>
</reference>
<dbReference type="CDD" id="cd00331">
    <property type="entry name" value="IGPS"/>
    <property type="match status" value="1"/>
</dbReference>
<dbReference type="NCBIfam" id="NF001377">
    <property type="entry name" value="PRK00278.2-4"/>
    <property type="match status" value="1"/>
</dbReference>
<dbReference type="EMBL" id="LKET01000039">
    <property type="protein sequence ID" value="KPU43596.1"/>
    <property type="molecule type" value="Genomic_DNA"/>
</dbReference>
<dbReference type="PATRIC" id="fig|36849.3.peg.3220"/>
<evidence type="ECO:0000256" key="1">
    <source>
        <dbReference type="ARBA" id="ARBA00001633"/>
    </source>
</evidence>
<dbReference type="UniPathway" id="UPA00035">
    <property type="reaction ID" value="UER00043"/>
</dbReference>
<dbReference type="RefSeq" id="WP_054876029.1">
    <property type="nucleotide sequence ID" value="NZ_LKET01000039.1"/>
</dbReference>
<dbReference type="InterPro" id="IPR013785">
    <property type="entry name" value="Aldolase_TIM"/>
</dbReference>
<comment type="similarity">
    <text evidence="3 9">Belongs to the TrpC family.</text>
</comment>